<evidence type="ECO:0000256" key="4">
    <source>
        <dbReference type="ARBA" id="ARBA00022692"/>
    </source>
</evidence>
<dbReference type="OrthoDB" id="9808602at2"/>
<evidence type="ECO:0000256" key="7">
    <source>
        <dbReference type="ARBA" id="ARBA00023169"/>
    </source>
</evidence>
<dbReference type="Proteomes" id="UP000199647">
    <property type="component" value="Unassembled WGS sequence"/>
</dbReference>
<evidence type="ECO:0000256" key="2">
    <source>
        <dbReference type="ARBA" id="ARBA00006464"/>
    </source>
</evidence>
<evidence type="ECO:0000256" key="3">
    <source>
        <dbReference type="ARBA" id="ARBA00022679"/>
    </source>
</evidence>
<dbReference type="InterPro" id="IPR017473">
    <property type="entry name" value="Undecaprenyl-P_gluc_Ptfrase"/>
</dbReference>
<dbReference type="PANTHER" id="PTHR30576">
    <property type="entry name" value="COLANIC BIOSYNTHESIS UDP-GLUCOSE LIPID CARRIER TRANSFERASE"/>
    <property type="match status" value="1"/>
</dbReference>
<keyword evidence="4 8" id="KW-0812">Transmembrane</keyword>
<dbReference type="InterPro" id="IPR036291">
    <property type="entry name" value="NAD(P)-bd_dom_sf"/>
</dbReference>
<dbReference type="RefSeq" id="WP_092495287.1">
    <property type="nucleotide sequence ID" value="NZ_FOFG01000002.1"/>
</dbReference>
<dbReference type="Gene3D" id="3.40.50.720">
    <property type="entry name" value="NAD(P)-binding Rossmann-like Domain"/>
    <property type="match status" value="1"/>
</dbReference>
<feature type="transmembrane region" description="Helical" evidence="8">
    <location>
        <begin position="146"/>
        <end position="166"/>
    </location>
</feature>
<dbReference type="InterPro" id="IPR003362">
    <property type="entry name" value="Bact_transf"/>
</dbReference>
<protein>
    <submittedName>
        <fullName evidence="10">Undecaprenyl-phosphate glucose phosphotransferase</fullName>
    </submittedName>
</protein>
<feature type="transmembrane region" description="Helical" evidence="8">
    <location>
        <begin position="320"/>
        <end position="341"/>
    </location>
</feature>
<keyword evidence="6 8" id="KW-0472">Membrane</keyword>
<evidence type="ECO:0000256" key="8">
    <source>
        <dbReference type="SAM" id="Phobius"/>
    </source>
</evidence>
<accession>A0A1H9CBY9</accession>
<gene>
    <name evidence="10" type="ORF">SAMN05216548_102105</name>
</gene>
<feature type="domain" description="Bacterial sugar transferase" evidence="9">
    <location>
        <begin position="315"/>
        <end position="503"/>
    </location>
</feature>
<comment type="similarity">
    <text evidence="2">Belongs to the bacterial sugar transferase family.</text>
</comment>
<dbReference type="GO" id="GO:0016020">
    <property type="term" value="C:membrane"/>
    <property type="evidence" value="ECO:0007669"/>
    <property type="project" value="UniProtKB-SubCell"/>
</dbReference>
<sequence length="509" mass="56677">MSLSEQHAQNSDYPAAERASEFIADGALSEAALQVARNLKRRVLSPSLLALLVRLTDFLALTLCGAIVCAVYVASSDGFDAAYIAAFLILPLITVGLIGLFGGYTFAAYRRSIPEIGRGGGLWAAVLGCFTLVIFFLKAGHEFSRVWAATWFLAGFAVLTVDRLIFARLVQSWIRTGVLERRSVLVGGGPEGVELLKALENEPLSDIRLLGIFDDREDARVPALASGLPKLGRINDLVEFGRHAEIDAVIIALPLAAEQRLVQLLRTLWVLPVDIKVSAQSMKLRLRPRSYSYIGSVPFLDVFDKPIVGWDSVAKRIFDVVMASLALIVISPILLGAMLAVKLDSSGPVFFRQRRYGFNNEPIEVLKLRSMYHHMSDPAARQMVQRGDPRVTRVGRFIRRTSIDELPQLINVLRGQLSLVGPRPHALGAHTHDQLYEQIVDGYFARHRVKPGVTGWAQINGLRGEVESEEEIRDRVEHDLYYIENWSVLFDLYILFLTPFRIISTDQAF</sequence>
<dbReference type="EMBL" id="FOFG01000002">
    <property type="protein sequence ID" value="SEP98517.1"/>
    <property type="molecule type" value="Genomic_DNA"/>
</dbReference>
<dbReference type="SUPFAM" id="SSF51735">
    <property type="entry name" value="NAD(P)-binding Rossmann-fold domains"/>
    <property type="match status" value="1"/>
</dbReference>
<dbReference type="STRING" id="1855383.SAMN05216548_102105"/>
<evidence type="ECO:0000256" key="1">
    <source>
        <dbReference type="ARBA" id="ARBA00004141"/>
    </source>
</evidence>
<dbReference type="NCBIfam" id="TIGR03025">
    <property type="entry name" value="EPS_sugtrans"/>
    <property type="match status" value="1"/>
</dbReference>
<dbReference type="Pfam" id="PF13727">
    <property type="entry name" value="CoA_binding_3"/>
    <property type="match status" value="1"/>
</dbReference>
<dbReference type="NCBIfam" id="TIGR03023">
    <property type="entry name" value="WcaJ_sugtrans"/>
    <property type="match status" value="1"/>
</dbReference>
<comment type="subcellular location">
    <subcellularLocation>
        <location evidence="1">Membrane</location>
        <topology evidence="1">Multi-pass membrane protein</topology>
    </subcellularLocation>
</comment>
<evidence type="ECO:0000259" key="9">
    <source>
        <dbReference type="Pfam" id="PF02397"/>
    </source>
</evidence>
<name>A0A1H9CBY9_9HYPH</name>
<reference evidence="10 11" key="1">
    <citation type="submission" date="2016-10" db="EMBL/GenBank/DDBJ databases">
        <authorList>
            <person name="de Groot N.N."/>
        </authorList>
    </citation>
    <scope>NUCLEOTIDE SEQUENCE [LARGE SCALE GENOMIC DNA]</scope>
    <source>
        <strain evidence="10 11">A52C2</strain>
    </source>
</reference>
<dbReference type="Pfam" id="PF02397">
    <property type="entry name" value="Bac_transf"/>
    <property type="match status" value="1"/>
</dbReference>
<feature type="transmembrane region" description="Helical" evidence="8">
    <location>
        <begin position="81"/>
        <end position="109"/>
    </location>
</feature>
<keyword evidence="7" id="KW-0270">Exopolysaccharide synthesis</keyword>
<keyword evidence="11" id="KW-1185">Reference proteome</keyword>
<evidence type="ECO:0000256" key="6">
    <source>
        <dbReference type="ARBA" id="ARBA00023136"/>
    </source>
</evidence>
<feature type="transmembrane region" description="Helical" evidence="8">
    <location>
        <begin position="121"/>
        <end position="140"/>
    </location>
</feature>
<dbReference type="GO" id="GO:0016780">
    <property type="term" value="F:phosphotransferase activity, for other substituted phosphate groups"/>
    <property type="evidence" value="ECO:0007669"/>
    <property type="project" value="TreeGrafter"/>
</dbReference>
<evidence type="ECO:0000313" key="11">
    <source>
        <dbReference type="Proteomes" id="UP000199647"/>
    </source>
</evidence>
<keyword evidence="5 8" id="KW-1133">Transmembrane helix</keyword>
<proteinExistence type="inferred from homology"/>
<dbReference type="InterPro" id="IPR017475">
    <property type="entry name" value="EPS_sugar_tfrase"/>
</dbReference>
<feature type="transmembrane region" description="Helical" evidence="8">
    <location>
        <begin position="48"/>
        <end position="75"/>
    </location>
</feature>
<dbReference type="PANTHER" id="PTHR30576:SF0">
    <property type="entry name" value="UNDECAPRENYL-PHOSPHATE N-ACETYLGALACTOSAMINYL 1-PHOSPHATE TRANSFERASE-RELATED"/>
    <property type="match status" value="1"/>
</dbReference>
<organism evidence="10 11">
    <name type="scientific">Faunimonas pinastri</name>
    <dbReference type="NCBI Taxonomy" id="1855383"/>
    <lineage>
        <taxon>Bacteria</taxon>
        <taxon>Pseudomonadati</taxon>
        <taxon>Pseudomonadota</taxon>
        <taxon>Alphaproteobacteria</taxon>
        <taxon>Hyphomicrobiales</taxon>
        <taxon>Afifellaceae</taxon>
        <taxon>Faunimonas</taxon>
    </lineage>
</organism>
<dbReference type="AlphaFoldDB" id="A0A1H9CBY9"/>
<keyword evidence="3 10" id="KW-0808">Transferase</keyword>
<evidence type="ECO:0000256" key="5">
    <source>
        <dbReference type="ARBA" id="ARBA00022989"/>
    </source>
</evidence>
<dbReference type="GO" id="GO:0000271">
    <property type="term" value="P:polysaccharide biosynthetic process"/>
    <property type="evidence" value="ECO:0007669"/>
    <property type="project" value="UniProtKB-KW"/>
</dbReference>
<evidence type="ECO:0000313" key="10">
    <source>
        <dbReference type="EMBL" id="SEP98517.1"/>
    </source>
</evidence>